<feature type="domain" description="Molybdopterin dinucleotide-binding" evidence="1">
    <location>
        <begin position="2"/>
        <end position="69"/>
    </location>
</feature>
<evidence type="ECO:0000259" key="1">
    <source>
        <dbReference type="Pfam" id="PF01568"/>
    </source>
</evidence>
<name>A0A6J7S6B6_9ZZZZ</name>
<evidence type="ECO:0000313" key="2">
    <source>
        <dbReference type="EMBL" id="CAB5036589.1"/>
    </source>
</evidence>
<dbReference type="GO" id="GO:0043546">
    <property type="term" value="F:molybdopterin cofactor binding"/>
    <property type="evidence" value="ECO:0007669"/>
    <property type="project" value="InterPro"/>
</dbReference>
<dbReference type="InterPro" id="IPR006657">
    <property type="entry name" value="MoPterin_dinucl-bd_dom"/>
</dbReference>
<dbReference type="GO" id="GO:0016491">
    <property type="term" value="F:oxidoreductase activity"/>
    <property type="evidence" value="ECO:0007669"/>
    <property type="project" value="InterPro"/>
</dbReference>
<organism evidence="2">
    <name type="scientific">freshwater metagenome</name>
    <dbReference type="NCBI Taxonomy" id="449393"/>
    <lineage>
        <taxon>unclassified sequences</taxon>
        <taxon>metagenomes</taxon>
        <taxon>ecological metagenomes</taxon>
    </lineage>
</organism>
<dbReference type="Pfam" id="PF01568">
    <property type="entry name" value="Molydop_binding"/>
    <property type="match status" value="1"/>
</dbReference>
<protein>
    <submittedName>
        <fullName evidence="2">Unannotated protein</fullName>
    </submittedName>
</protein>
<reference evidence="2" key="1">
    <citation type="submission" date="2020-05" db="EMBL/GenBank/DDBJ databases">
        <authorList>
            <person name="Chiriac C."/>
            <person name="Salcher M."/>
            <person name="Ghai R."/>
            <person name="Kavagutti S V."/>
        </authorList>
    </citation>
    <scope>NUCLEOTIDE SEQUENCE</scope>
</reference>
<dbReference type="AlphaFoldDB" id="A0A6J7S6B6"/>
<dbReference type="Gene3D" id="2.40.40.20">
    <property type="match status" value="1"/>
</dbReference>
<dbReference type="EMBL" id="CAFBPS010000175">
    <property type="protein sequence ID" value="CAB5036589.1"/>
    <property type="molecule type" value="Genomic_DNA"/>
</dbReference>
<sequence>MTSRVGSVVVPVEITNDIRPGVVSLPHGWGHDHPGTKMRVAESLSGVNSNVLSDHEAMDPLSGTSVLNGIPVSIARIG</sequence>
<accession>A0A6J7S6B6</accession>
<dbReference type="SUPFAM" id="SSF50692">
    <property type="entry name" value="ADC-like"/>
    <property type="match status" value="1"/>
</dbReference>
<gene>
    <name evidence="2" type="ORF">UFOPK4134_01638</name>
</gene>
<dbReference type="InterPro" id="IPR009010">
    <property type="entry name" value="Asp_de-COase-like_dom_sf"/>
</dbReference>
<proteinExistence type="predicted"/>